<dbReference type="PANTHER" id="PTHR23534">
    <property type="entry name" value="MFS PERMEASE"/>
    <property type="match status" value="1"/>
</dbReference>
<comment type="subcellular location">
    <subcellularLocation>
        <location evidence="1">Cell membrane</location>
        <topology evidence="1">Multi-pass membrane protein</topology>
    </subcellularLocation>
</comment>
<dbReference type="KEGG" id="sbh:SBI_00958"/>
<proteinExistence type="predicted"/>
<evidence type="ECO:0000256" key="5">
    <source>
        <dbReference type="SAM" id="Phobius"/>
    </source>
</evidence>
<dbReference type="PROSITE" id="PS50850">
    <property type="entry name" value="MFS"/>
    <property type="match status" value="1"/>
</dbReference>
<dbReference type="AlphaFoldDB" id="D7C691"/>
<organism evidence="7 8">
    <name type="scientific">Streptomyces bingchenggensis (strain BCW-1)</name>
    <dbReference type="NCBI Taxonomy" id="749414"/>
    <lineage>
        <taxon>Bacteria</taxon>
        <taxon>Bacillati</taxon>
        <taxon>Actinomycetota</taxon>
        <taxon>Actinomycetes</taxon>
        <taxon>Kitasatosporales</taxon>
        <taxon>Streptomycetaceae</taxon>
        <taxon>Streptomyces</taxon>
    </lineage>
</organism>
<evidence type="ECO:0000256" key="3">
    <source>
        <dbReference type="ARBA" id="ARBA00022989"/>
    </source>
</evidence>
<dbReference type="PANTHER" id="PTHR23534:SF1">
    <property type="entry name" value="MAJOR FACILITATOR SUPERFAMILY PROTEIN"/>
    <property type="match status" value="1"/>
</dbReference>
<dbReference type="PATRIC" id="fig|749414.3.peg.981"/>
<keyword evidence="3 5" id="KW-1133">Transmembrane helix</keyword>
<dbReference type="eggNOG" id="COG2814">
    <property type="taxonomic scope" value="Bacteria"/>
</dbReference>
<protein>
    <submittedName>
        <fullName evidence="7">Major facilitator transporter</fullName>
    </submittedName>
</protein>
<keyword evidence="4 5" id="KW-0472">Membrane</keyword>
<feature type="transmembrane region" description="Helical" evidence="5">
    <location>
        <begin position="185"/>
        <end position="205"/>
    </location>
</feature>
<keyword evidence="8" id="KW-1185">Reference proteome</keyword>
<feature type="transmembrane region" description="Helical" evidence="5">
    <location>
        <begin position="93"/>
        <end position="112"/>
    </location>
</feature>
<feature type="transmembrane region" description="Helical" evidence="5">
    <location>
        <begin position="154"/>
        <end position="173"/>
    </location>
</feature>
<feature type="transmembrane region" description="Helical" evidence="5">
    <location>
        <begin position="29"/>
        <end position="54"/>
    </location>
</feature>
<dbReference type="Pfam" id="PF07690">
    <property type="entry name" value="MFS_1"/>
    <property type="match status" value="1"/>
</dbReference>
<dbReference type="Gene3D" id="1.20.1250.20">
    <property type="entry name" value="MFS general substrate transporter like domains"/>
    <property type="match status" value="1"/>
</dbReference>
<dbReference type="STRING" id="749414.SBI_00958"/>
<dbReference type="InterPro" id="IPR036259">
    <property type="entry name" value="MFS_trans_sf"/>
</dbReference>
<feature type="transmembrane region" description="Helical" evidence="5">
    <location>
        <begin position="302"/>
        <end position="321"/>
    </location>
</feature>
<name>D7C691_STRBB</name>
<keyword evidence="2 5" id="KW-0812">Transmembrane</keyword>
<dbReference type="GO" id="GO:0005886">
    <property type="term" value="C:plasma membrane"/>
    <property type="evidence" value="ECO:0007669"/>
    <property type="project" value="UniProtKB-SubCell"/>
</dbReference>
<gene>
    <name evidence="7" type="ordered locus">SBI_00958</name>
</gene>
<feature type="domain" description="Major facilitator superfamily (MFS) profile" evidence="6">
    <location>
        <begin position="229"/>
        <end position="420"/>
    </location>
</feature>
<evidence type="ECO:0000256" key="4">
    <source>
        <dbReference type="ARBA" id="ARBA00023136"/>
    </source>
</evidence>
<dbReference type="EMBL" id="CP002047">
    <property type="protein sequence ID" value="ADI04079.1"/>
    <property type="molecule type" value="Genomic_DNA"/>
</dbReference>
<evidence type="ECO:0000313" key="7">
    <source>
        <dbReference type="EMBL" id="ADI04079.1"/>
    </source>
</evidence>
<dbReference type="Proteomes" id="UP000000377">
    <property type="component" value="Chromosome"/>
</dbReference>
<feature type="transmembrane region" description="Helical" evidence="5">
    <location>
        <begin position="390"/>
        <end position="409"/>
    </location>
</feature>
<feature type="transmembrane region" description="Helical" evidence="5">
    <location>
        <begin position="60"/>
        <end position="81"/>
    </location>
</feature>
<feature type="transmembrane region" description="Helical" evidence="5">
    <location>
        <begin position="241"/>
        <end position="261"/>
    </location>
</feature>
<dbReference type="InterPro" id="IPR020846">
    <property type="entry name" value="MFS_dom"/>
</dbReference>
<evidence type="ECO:0000256" key="2">
    <source>
        <dbReference type="ARBA" id="ARBA00022692"/>
    </source>
</evidence>
<evidence type="ECO:0000313" key="8">
    <source>
        <dbReference type="Proteomes" id="UP000000377"/>
    </source>
</evidence>
<accession>D7C691</accession>
<feature type="transmembrane region" description="Helical" evidence="5">
    <location>
        <begin position="273"/>
        <end position="290"/>
    </location>
</feature>
<sequence>MDSETSAGKSVAEAARPATSKTGRLGRPVYLLTICQFLYYAGVSVDLTLTAVVGLEMAPAAALATLPLTLMTVTGTIASYATGMLSARYGHRSVLAVGACIAVTGGLVSTLAVQTDSFFTLCAGTGMVGVYRSTGGYFRFLAADLVPKASRTRALSTVLCGGVAAAIVGPWAATQSSGLVGAEFAGSYLLVSCLAFAVVPVILAVRPASPRPAETDSDTEEETAQATRVRDVVHTSDFRRAFSLLAVSTGVMTMLMAVGPIGSKHAGHSLSQGAMVIQWHMVGMFAPALFSGRLTTAWGPRLTGMLGAFLLVTGAGIGSLGTGMSAFMLSLGLVGVGWNLAYVSGSAYAVRCYPQGKGGRVQATIEGSTACVGAMASFSANLVFSQLGWTGTNLAALVLPLVVCVWLAVARSPEREPATA</sequence>
<evidence type="ECO:0000256" key="1">
    <source>
        <dbReference type="ARBA" id="ARBA00004651"/>
    </source>
</evidence>
<reference evidence="7 8" key="1">
    <citation type="journal article" date="2010" name="J. Bacteriol.">
        <title>Genome sequence of the milbemycin-producing bacterium Streptomyces bingchenggensis.</title>
        <authorList>
            <person name="Wang X.J."/>
            <person name="Yan Y.J."/>
            <person name="Zhang B."/>
            <person name="An J."/>
            <person name="Wang J.J."/>
            <person name="Tian J."/>
            <person name="Jiang L."/>
            <person name="Chen Y.H."/>
            <person name="Huang S.X."/>
            <person name="Yin M."/>
            <person name="Zhang J."/>
            <person name="Gao A.L."/>
            <person name="Liu C.X."/>
            <person name="Zhu Z.X."/>
            <person name="Xiang W.S."/>
        </authorList>
    </citation>
    <scope>NUCLEOTIDE SEQUENCE [LARGE SCALE GENOMIC DNA]</scope>
    <source>
        <strain evidence="7 8">BCW-1</strain>
    </source>
</reference>
<dbReference type="HOGENOM" id="CLU_047644_2_0_11"/>
<feature type="transmembrane region" description="Helical" evidence="5">
    <location>
        <begin position="118"/>
        <end position="142"/>
    </location>
</feature>
<dbReference type="SUPFAM" id="SSF103473">
    <property type="entry name" value="MFS general substrate transporter"/>
    <property type="match status" value="1"/>
</dbReference>
<dbReference type="GO" id="GO:0022857">
    <property type="term" value="F:transmembrane transporter activity"/>
    <property type="evidence" value="ECO:0007669"/>
    <property type="project" value="InterPro"/>
</dbReference>
<evidence type="ECO:0000259" key="6">
    <source>
        <dbReference type="PROSITE" id="PS50850"/>
    </source>
</evidence>
<dbReference type="InterPro" id="IPR011701">
    <property type="entry name" value="MFS"/>
</dbReference>